<dbReference type="RefSeq" id="WP_078227035.1">
    <property type="nucleotide sequence ID" value="NZ_CAIJDP010000057.1"/>
</dbReference>
<dbReference type="Proteomes" id="UP000530060">
    <property type="component" value="Unassembled WGS sequence"/>
</dbReference>
<evidence type="ECO:0000313" key="2">
    <source>
        <dbReference type="EMBL" id="CAD0001589.1"/>
    </source>
</evidence>
<dbReference type="AlphaFoldDB" id="A0A6V6YQF5"/>
<dbReference type="EMBL" id="CAIJDP010000057">
    <property type="protein sequence ID" value="CAD0001589.1"/>
    <property type="molecule type" value="Genomic_DNA"/>
</dbReference>
<dbReference type="PROSITE" id="PS51257">
    <property type="entry name" value="PROKAR_LIPOPROTEIN"/>
    <property type="match status" value="1"/>
</dbReference>
<feature type="region of interest" description="Disordered" evidence="1">
    <location>
        <begin position="162"/>
        <end position="181"/>
    </location>
</feature>
<reference evidence="2 3" key="1">
    <citation type="submission" date="2020-06" db="EMBL/GenBank/DDBJ databases">
        <authorList>
            <person name="Criscuolo A."/>
        </authorList>
    </citation>
    <scope>NUCLEOTIDE SEQUENCE [LARGE SCALE GENOMIC DNA]</scope>
    <source>
        <strain evidence="3">CIP 111411</strain>
    </source>
</reference>
<protein>
    <recommendedName>
        <fullName evidence="4">Lipoprotein</fullName>
    </recommendedName>
</protein>
<keyword evidence="3" id="KW-1185">Reference proteome</keyword>
<evidence type="ECO:0000313" key="3">
    <source>
        <dbReference type="Proteomes" id="UP000530060"/>
    </source>
</evidence>
<organism evidence="2 3">
    <name type="scientific">Flavobacterium salmonis</name>
    <dbReference type="NCBI Taxonomy" id="2654844"/>
    <lineage>
        <taxon>Bacteria</taxon>
        <taxon>Pseudomonadati</taxon>
        <taxon>Bacteroidota</taxon>
        <taxon>Flavobacteriia</taxon>
        <taxon>Flavobacteriales</taxon>
        <taxon>Flavobacteriaceae</taxon>
        <taxon>Flavobacterium</taxon>
    </lineage>
</organism>
<evidence type="ECO:0000256" key="1">
    <source>
        <dbReference type="SAM" id="MobiDB-lite"/>
    </source>
</evidence>
<feature type="compositionally biased region" description="Pro residues" evidence="1">
    <location>
        <begin position="167"/>
        <end position="181"/>
    </location>
</feature>
<proteinExistence type="predicted"/>
<name>A0A6V6YQF5_9FLAO</name>
<gene>
    <name evidence="2" type="ORF">FLAT13_00670</name>
</gene>
<evidence type="ECO:0008006" key="4">
    <source>
        <dbReference type="Google" id="ProtNLM"/>
    </source>
</evidence>
<comment type="caution">
    <text evidence="2">The sequence shown here is derived from an EMBL/GenBank/DDBJ whole genome shotgun (WGS) entry which is preliminary data.</text>
</comment>
<sequence>MKYPSIIIFTSLLLLGCNKKEKAFDSLEYSYADTFSELFSLRFTDSDTVYVYQEWIGRNIDDSTSVIKEKTQYYGILNPHEKSDLFNYIEKINLFKYKSEYHESYLDGDAYAIAIKKDKNSKMIVVHSYNVPKEIDSISRWIYKIKKQLILKEINKQVNYKTSDSIFPPPPPPPPIENTNN</sequence>
<accession>A0A6V6YQF5</accession>